<dbReference type="RefSeq" id="WP_036103218.1">
    <property type="nucleotide sequence ID" value="NZ_JAJA02000001.1"/>
</dbReference>
<dbReference type="PRINTS" id="PR01955">
    <property type="entry name" value="LANCFRANKIA"/>
</dbReference>
<organism evidence="10 11">
    <name type="scientific">Lysobacter capsici AZ78</name>
    <dbReference type="NCBI Taxonomy" id="1444315"/>
    <lineage>
        <taxon>Bacteria</taxon>
        <taxon>Pseudomonadati</taxon>
        <taxon>Pseudomonadota</taxon>
        <taxon>Gammaproteobacteria</taxon>
        <taxon>Lysobacterales</taxon>
        <taxon>Lysobacteraceae</taxon>
        <taxon>Lysobacter</taxon>
    </lineage>
</organism>
<dbReference type="Gene3D" id="1.50.10.20">
    <property type="match status" value="1"/>
</dbReference>
<name>A0A125MMG1_9GAMM</name>
<dbReference type="GO" id="GO:0007165">
    <property type="term" value="P:signal transduction"/>
    <property type="evidence" value="ECO:0007669"/>
    <property type="project" value="TreeGrafter"/>
</dbReference>
<evidence type="ECO:0000256" key="6">
    <source>
        <dbReference type="ARBA" id="ARBA00022840"/>
    </source>
</evidence>
<accession>A0A125MMG1</accession>
<dbReference type="InterPro" id="IPR000719">
    <property type="entry name" value="Prot_kinase_dom"/>
</dbReference>
<dbReference type="GO" id="GO:0004674">
    <property type="term" value="F:protein serine/threonine kinase activity"/>
    <property type="evidence" value="ECO:0007669"/>
    <property type="project" value="UniProtKB-KW"/>
</dbReference>
<dbReference type="GO" id="GO:0005524">
    <property type="term" value="F:ATP binding"/>
    <property type="evidence" value="ECO:0007669"/>
    <property type="project" value="UniProtKB-KW"/>
</dbReference>
<dbReference type="InterPro" id="IPR053524">
    <property type="entry name" value="Aerial_hyphae_peptide-synth"/>
</dbReference>
<dbReference type="PANTHER" id="PTHR43895">
    <property type="entry name" value="CALCIUM/CALMODULIN-DEPENDENT PROTEIN KINASE KINASE-RELATED"/>
    <property type="match status" value="1"/>
</dbReference>
<dbReference type="NCBIfam" id="NF038151">
    <property type="entry name" value="lanthi_synth_III"/>
    <property type="match status" value="1"/>
</dbReference>
<dbReference type="EMBL" id="JAJA02000001">
    <property type="protein sequence ID" value="KWS03303.1"/>
    <property type="molecule type" value="Genomic_DNA"/>
</dbReference>
<dbReference type="OrthoDB" id="1492512at2"/>
<proteinExistence type="predicted"/>
<comment type="catalytic activity">
    <reaction evidence="8">
        <text>L-seryl-[protein] + ATP = O-phospho-L-seryl-[protein] + ADP + H(+)</text>
        <dbReference type="Rhea" id="RHEA:17989"/>
        <dbReference type="Rhea" id="RHEA-COMP:9863"/>
        <dbReference type="Rhea" id="RHEA-COMP:11604"/>
        <dbReference type="ChEBI" id="CHEBI:15378"/>
        <dbReference type="ChEBI" id="CHEBI:29999"/>
        <dbReference type="ChEBI" id="CHEBI:30616"/>
        <dbReference type="ChEBI" id="CHEBI:83421"/>
        <dbReference type="ChEBI" id="CHEBI:456216"/>
        <dbReference type="EC" id="2.7.11.1"/>
    </reaction>
</comment>
<evidence type="ECO:0000313" key="11">
    <source>
        <dbReference type="Proteomes" id="UP000023435"/>
    </source>
</evidence>
<evidence type="ECO:0000256" key="4">
    <source>
        <dbReference type="ARBA" id="ARBA00022741"/>
    </source>
</evidence>
<keyword evidence="6" id="KW-0067">ATP-binding</keyword>
<dbReference type="GO" id="GO:0031179">
    <property type="term" value="P:peptide modification"/>
    <property type="evidence" value="ECO:0007669"/>
    <property type="project" value="InterPro"/>
</dbReference>
<keyword evidence="3" id="KW-0808">Transferase</keyword>
<dbReference type="AlphaFoldDB" id="A0A125MMG1"/>
<comment type="caution">
    <text evidence="10">The sequence shown here is derived from an EMBL/GenBank/DDBJ whole genome shotgun (WGS) entry which is preliminary data.</text>
</comment>
<dbReference type="CDD" id="cd04791">
    <property type="entry name" value="LanC_SerThrkinase"/>
    <property type="match status" value="1"/>
</dbReference>
<evidence type="ECO:0000256" key="8">
    <source>
        <dbReference type="ARBA" id="ARBA00048679"/>
    </source>
</evidence>
<feature type="domain" description="Protein kinase" evidence="9">
    <location>
        <begin position="234"/>
        <end position="509"/>
    </location>
</feature>
<dbReference type="Gene3D" id="3.30.200.20">
    <property type="entry name" value="Phosphorylase Kinase, domain 1"/>
    <property type="match status" value="1"/>
</dbReference>
<dbReference type="Proteomes" id="UP000023435">
    <property type="component" value="Unassembled WGS sequence"/>
</dbReference>
<keyword evidence="2" id="KW-0723">Serine/threonine-protein kinase</keyword>
<dbReference type="PROSITE" id="PS50011">
    <property type="entry name" value="PROTEIN_KINASE_DOM"/>
    <property type="match status" value="1"/>
</dbReference>
<dbReference type="Pfam" id="PF05147">
    <property type="entry name" value="LANC_like"/>
    <property type="match status" value="1"/>
</dbReference>
<evidence type="ECO:0000256" key="7">
    <source>
        <dbReference type="ARBA" id="ARBA00047899"/>
    </source>
</evidence>
<dbReference type="Pfam" id="PF25816">
    <property type="entry name" value="RamC_N"/>
    <property type="match status" value="1"/>
</dbReference>
<evidence type="ECO:0000256" key="3">
    <source>
        <dbReference type="ARBA" id="ARBA00022679"/>
    </source>
</evidence>
<dbReference type="InterPro" id="IPR007822">
    <property type="entry name" value="LANC-like"/>
</dbReference>
<dbReference type="InterPro" id="IPR011009">
    <property type="entry name" value="Kinase-like_dom_sf"/>
</dbReference>
<evidence type="ECO:0000256" key="5">
    <source>
        <dbReference type="ARBA" id="ARBA00022777"/>
    </source>
</evidence>
<comment type="catalytic activity">
    <reaction evidence="7">
        <text>L-threonyl-[protein] + ATP = O-phospho-L-threonyl-[protein] + ADP + H(+)</text>
        <dbReference type="Rhea" id="RHEA:46608"/>
        <dbReference type="Rhea" id="RHEA-COMP:11060"/>
        <dbReference type="Rhea" id="RHEA-COMP:11605"/>
        <dbReference type="ChEBI" id="CHEBI:15378"/>
        <dbReference type="ChEBI" id="CHEBI:30013"/>
        <dbReference type="ChEBI" id="CHEBI:30616"/>
        <dbReference type="ChEBI" id="CHEBI:61977"/>
        <dbReference type="ChEBI" id="CHEBI:456216"/>
        <dbReference type="EC" id="2.7.11.1"/>
    </reaction>
</comment>
<dbReference type="SUPFAM" id="SSF56112">
    <property type="entry name" value="Protein kinase-like (PK-like)"/>
    <property type="match status" value="1"/>
</dbReference>
<dbReference type="InterPro" id="IPR058053">
    <property type="entry name" value="RamC_C"/>
</dbReference>
<keyword evidence="4" id="KW-0547">Nucleotide-binding</keyword>
<keyword evidence="11" id="KW-1185">Reference proteome</keyword>
<dbReference type="Pfam" id="PF00069">
    <property type="entry name" value="Pkinase"/>
    <property type="match status" value="1"/>
</dbReference>
<dbReference type="PANTHER" id="PTHR43895:SF32">
    <property type="entry name" value="SERINE_THREONINE-PROTEIN KINASE CHK1"/>
    <property type="match status" value="1"/>
</dbReference>
<dbReference type="SMART" id="SM00220">
    <property type="entry name" value="S_TKc"/>
    <property type="match status" value="1"/>
</dbReference>
<evidence type="ECO:0000256" key="2">
    <source>
        <dbReference type="ARBA" id="ARBA00022527"/>
    </source>
</evidence>
<sequence>MGELLIQDKQLFSMASKEFYEPMSRYQPLLGDYHAQVRRLLPPDWRIDQHNVWWGCNYEGAQIPAQGWKIHLSATPAHSPAILMTVARMMIERRVTFKFLVDRTMLHLSNGKRWSRGAAGKFITVYPTSTEHCAELLEDLHRATIGYWGPYILSDRRYKDSRIVHYRYGGLLPVKRLDVSGRTVHVIQDQDGNYIDDERTPFFHLPDGVHDPFEQPAAASVDEGEDGTLCKGRYEVREVLASSNPGSVYLAWDRHGERQVVIKEGRPYTNVSARGLDAMQLLKKEHRLLGLIADLEIAPKPLDFFLDWEHAYLVEEYLEGSHTLRGHLLQIGLLLRTRPTVEYAREYYRRYRHLFIELAKMVKALHDRDIVFSDLSMANVMVFMRDSDDHYPTLKLIDFEGAYEEGIDLPTHLMTPGFSTQQAADRGMSTKRDDYYSIGGLMMAGLFPMNSLLVLDRDAHRRYIDACRRDFDLPDDLAELILALLHPDEEQRPGMEHVIEVLSVDHEPREPNIGTYELDRIDLDQTIERILGYADSVADFERSDRLYPADALVFDTNPLSIAHGACGVAYVMQRARGAVDPRVIEWIRAQNLNIKGRTYSPGLYTGLAGIAWSMLELGLRDEAIEAIEHTRDHRLLWNSPTLFDGASGWGMAQLRFFRETGDQAYLDAARKVGNFLIESREVDPELFPGCFWNAPEGVSSSLAHGAAGIALFLLYLHCATGEERFLATGRQAIEWVMHKSVRNVEGGLTWRARDRTATFTPYWRWGSSGIGRVLLRYWHATGDAAYAEPMEHIHIECDRKYTIFPGYFFGIAGIAEMYLDMARFPRWETMALAATRRLLAGAMLFPVERAGGLAFPGESLTRISCDFGTGGAGVALVMDRYRKRDGASFMLDELLPDWAPQDRPEPACEALS</sequence>
<evidence type="ECO:0000256" key="1">
    <source>
        <dbReference type="ARBA" id="ARBA00012513"/>
    </source>
</evidence>
<evidence type="ECO:0000259" key="9">
    <source>
        <dbReference type="PROSITE" id="PS50011"/>
    </source>
</evidence>
<dbReference type="EC" id="2.7.11.1" evidence="1"/>
<dbReference type="Gene3D" id="1.10.510.10">
    <property type="entry name" value="Transferase(Phosphotransferase) domain 1"/>
    <property type="match status" value="1"/>
</dbReference>
<evidence type="ECO:0000313" key="10">
    <source>
        <dbReference type="EMBL" id="KWS03303.1"/>
    </source>
</evidence>
<gene>
    <name evidence="10" type="ORF">AZ78_0849</name>
</gene>
<protein>
    <recommendedName>
        <fullName evidence="1">non-specific serine/threonine protein kinase</fullName>
        <ecNumber evidence="1">2.7.11.1</ecNumber>
    </recommendedName>
</protein>
<dbReference type="InterPro" id="IPR057929">
    <property type="entry name" value="RamC_N"/>
</dbReference>
<reference evidence="10 11" key="1">
    <citation type="journal article" date="2014" name="Genome Announc.">
        <title>Draft Genome Sequence of Lysobacter capsici AZ78, a Bacterium Antagonistic to Plant-Pathogenic Oomycetes.</title>
        <authorList>
            <person name="Puopolo G."/>
            <person name="Sonego P."/>
            <person name="Engelen K."/>
            <person name="Pertot I."/>
        </authorList>
    </citation>
    <scope>NUCLEOTIDE SEQUENCE [LARGE SCALE GENOMIC DNA]</scope>
    <source>
        <strain evidence="10 11">AZ78</strain>
    </source>
</reference>
<dbReference type="SUPFAM" id="SSF158745">
    <property type="entry name" value="LanC-like"/>
    <property type="match status" value="1"/>
</dbReference>
<keyword evidence="5" id="KW-0418">Kinase</keyword>
<dbReference type="SMART" id="SM01260">
    <property type="entry name" value="LANC_like"/>
    <property type="match status" value="1"/>
</dbReference>